<dbReference type="GO" id="GO:0016787">
    <property type="term" value="F:hydrolase activity"/>
    <property type="evidence" value="ECO:0007669"/>
    <property type="project" value="UniProtKB-KW"/>
</dbReference>
<dbReference type="Proteomes" id="UP000886130">
    <property type="component" value="Unassembled WGS sequence"/>
</dbReference>
<keyword evidence="5 8" id="KW-0378">Hydrolase</keyword>
<comment type="function">
    <text evidence="8">CRISPR (clustered regularly interspaced short palindromic repeat), is an adaptive immune system that provides protection against mobile genetic elements (viruses, transposable elements and conjugative plasmids). CRISPR clusters contain sequences complementary to antecedent mobile elements and target invading nucleic acids. CRISPR clusters are transcribed and processed into CRISPR RNA (crRNA). Functions as a ssRNA-specific endoribonuclease. Involved in the integration of spacer DNA into the CRISPR cassette.</text>
</comment>
<evidence type="ECO:0000256" key="2">
    <source>
        <dbReference type="ARBA" id="ARBA00022722"/>
    </source>
</evidence>
<comment type="caution">
    <text evidence="9">The sequence shown here is derived from an EMBL/GenBank/DDBJ whole genome shotgun (WGS) entry which is preliminary data.</text>
</comment>
<evidence type="ECO:0000256" key="3">
    <source>
        <dbReference type="ARBA" id="ARBA00022723"/>
    </source>
</evidence>
<evidence type="ECO:0000256" key="4">
    <source>
        <dbReference type="ARBA" id="ARBA00022759"/>
    </source>
</evidence>
<dbReference type="AlphaFoldDB" id="A0A7J3T9I3"/>
<evidence type="ECO:0000256" key="8">
    <source>
        <dbReference type="HAMAP-Rule" id="MF_01471"/>
    </source>
</evidence>
<name>A0A7J3T9I3_9ARCH</name>
<reference evidence="9" key="1">
    <citation type="journal article" date="2020" name="mSystems">
        <title>Genome- and Community-Level Interaction Insights into Carbon Utilization and Element Cycling Functions of Hydrothermarchaeota in Hydrothermal Sediment.</title>
        <authorList>
            <person name="Zhou Z."/>
            <person name="Liu Y."/>
            <person name="Xu W."/>
            <person name="Pan J."/>
            <person name="Luo Z.H."/>
            <person name="Li M."/>
        </authorList>
    </citation>
    <scope>NUCLEOTIDE SEQUENCE [LARGE SCALE GENOMIC DNA]</scope>
    <source>
        <strain evidence="9">HyVt-85</strain>
    </source>
</reference>
<dbReference type="GO" id="GO:0051607">
    <property type="term" value="P:defense response to virus"/>
    <property type="evidence" value="ECO:0007669"/>
    <property type="project" value="UniProtKB-UniRule"/>
</dbReference>
<dbReference type="SUPFAM" id="SSF143430">
    <property type="entry name" value="TTP0101/SSO1404-like"/>
    <property type="match status" value="1"/>
</dbReference>
<dbReference type="CDD" id="cd09725">
    <property type="entry name" value="Cas2_I_II_III"/>
    <property type="match status" value="1"/>
</dbReference>
<evidence type="ECO:0000256" key="7">
    <source>
        <dbReference type="ARBA" id="ARBA00023118"/>
    </source>
</evidence>
<evidence type="ECO:0000256" key="1">
    <source>
        <dbReference type="ARBA" id="ARBA00001946"/>
    </source>
</evidence>
<dbReference type="PANTHER" id="PTHR34405">
    <property type="entry name" value="CRISPR-ASSOCIATED ENDORIBONUCLEASE CAS2"/>
    <property type="match status" value="1"/>
</dbReference>
<evidence type="ECO:0000256" key="5">
    <source>
        <dbReference type="ARBA" id="ARBA00022801"/>
    </source>
</evidence>
<dbReference type="Pfam" id="PF09827">
    <property type="entry name" value="CRISPR_Cas2"/>
    <property type="match status" value="1"/>
</dbReference>
<dbReference type="NCBIfam" id="TIGR01573">
    <property type="entry name" value="cas2"/>
    <property type="match status" value="1"/>
</dbReference>
<keyword evidence="4 8" id="KW-0255">Endonuclease</keyword>
<dbReference type="EMBL" id="DRTM01000041">
    <property type="protein sequence ID" value="HHE75604.1"/>
    <property type="molecule type" value="Genomic_DNA"/>
</dbReference>
<keyword evidence="3 8" id="KW-0479">Metal-binding</keyword>
<dbReference type="GO" id="GO:0046872">
    <property type="term" value="F:metal ion binding"/>
    <property type="evidence" value="ECO:0007669"/>
    <property type="project" value="UniProtKB-UniRule"/>
</dbReference>
<keyword evidence="7 8" id="KW-0051">Antiviral defense</keyword>
<dbReference type="InterPro" id="IPR019199">
    <property type="entry name" value="Virulence_VapD/CRISPR_Cas2"/>
</dbReference>
<proteinExistence type="inferred from homology"/>
<comment type="cofactor">
    <cofactor evidence="1 8">
        <name>Mg(2+)</name>
        <dbReference type="ChEBI" id="CHEBI:18420"/>
    </cofactor>
</comment>
<dbReference type="InterPro" id="IPR021127">
    <property type="entry name" value="CRISPR_associated_Cas2"/>
</dbReference>
<evidence type="ECO:0000313" key="9">
    <source>
        <dbReference type="EMBL" id="HHE75604.1"/>
    </source>
</evidence>
<dbReference type="Gene3D" id="3.30.70.240">
    <property type="match status" value="1"/>
</dbReference>
<dbReference type="EC" id="3.1.-.-" evidence="8"/>
<keyword evidence="2 8" id="KW-0540">Nuclease</keyword>
<protein>
    <recommendedName>
        <fullName evidence="8">CRISPR-associated endoribonuclease Cas2</fullName>
        <ecNumber evidence="8">3.1.-.-</ecNumber>
    </recommendedName>
</protein>
<organism evidence="9">
    <name type="scientific">Candidatus Aciduliprofundum boonei</name>
    <dbReference type="NCBI Taxonomy" id="379547"/>
    <lineage>
        <taxon>Archaea</taxon>
        <taxon>Methanobacteriati</taxon>
        <taxon>Thermoplasmatota</taxon>
        <taxon>DHVE2 group</taxon>
        <taxon>Candidatus Aciduliprofundum</taxon>
    </lineage>
</organism>
<evidence type="ECO:0000256" key="6">
    <source>
        <dbReference type="ARBA" id="ARBA00022842"/>
    </source>
</evidence>
<dbReference type="GO" id="GO:0004521">
    <property type="term" value="F:RNA endonuclease activity"/>
    <property type="evidence" value="ECO:0007669"/>
    <property type="project" value="InterPro"/>
</dbReference>
<dbReference type="PANTHER" id="PTHR34405:SF1">
    <property type="entry name" value="CRISPR-ASSOCIATED ENDORIBONUCLEASE CAS2"/>
    <property type="match status" value="1"/>
</dbReference>
<dbReference type="GO" id="GO:0043571">
    <property type="term" value="P:maintenance of CRISPR repeat elements"/>
    <property type="evidence" value="ECO:0007669"/>
    <property type="project" value="UniProtKB-UniRule"/>
</dbReference>
<comment type="similarity">
    <text evidence="8">Belongs to the CRISPR-associated endoribonuclease Cas2 protein family.</text>
</comment>
<accession>A0A7J3T9I3</accession>
<keyword evidence="6 8" id="KW-0460">Magnesium</keyword>
<gene>
    <name evidence="8 9" type="primary">cas2</name>
    <name evidence="9" type="ORF">ENL31_00570</name>
</gene>
<sequence>MYVIVVYDITVDRIDAVRKFLKQYLFWKQNSVFEGELTKAEFERVKLGVKELINEDEDYVIFYILRDERALKRVELGEPKVDTSLLI</sequence>
<comment type="subunit">
    <text evidence="8">Homodimer, forms a heterotetramer with a Cas1 homodimer.</text>
</comment>
<feature type="binding site" evidence="8">
    <location>
        <position position="8"/>
    </location>
    <ligand>
        <name>Mg(2+)</name>
        <dbReference type="ChEBI" id="CHEBI:18420"/>
        <note>catalytic</note>
    </ligand>
</feature>
<dbReference type="HAMAP" id="MF_01471">
    <property type="entry name" value="Cas2"/>
    <property type="match status" value="1"/>
</dbReference>